<evidence type="ECO:0000313" key="3">
    <source>
        <dbReference type="Proteomes" id="UP000824469"/>
    </source>
</evidence>
<feature type="non-terminal residue" evidence="2">
    <location>
        <position position="913"/>
    </location>
</feature>
<protein>
    <submittedName>
        <fullName evidence="2">Uncharacterized protein</fullName>
    </submittedName>
</protein>
<dbReference type="EMBL" id="JAHRHJ020003813">
    <property type="protein sequence ID" value="KAH9289610.1"/>
    <property type="molecule type" value="Genomic_DNA"/>
</dbReference>
<feature type="compositionally biased region" description="Basic and acidic residues" evidence="1">
    <location>
        <begin position="859"/>
        <end position="883"/>
    </location>
</feature>
<feature type="non-terminal residue" evidence="2">
    <location>
        <position position="1"/>
    </location>
</feature>
<dbReference type="OMA" id="PCKEAND"/>
<feature type="region of interest" description="Disordered" evidence="1">
    <location>
        <begin position="55"/>
        <end position="107"/>
    </location>
</feature>
<sequence length="913" mass="102753">METEMEILDYHSLSRRELQNLCKKHGIPANKTNAYMADALISILKVSQLNVFGSATPTTLSKNAGSKSTMKRHNKRGYSTTSEVPQGNSFSSVETGSKRTEPVEEDATPSIMETYTEEPVEENTNIGNEINDDTTKISEPQKILQHVALSVMDNRKELCQHVNQKSELGSKNSIALYEDVGIKSFTSKIEKRIERGDALQVTQDNIFSFSETRLEGTDPMEKDTAPTVENPYNEKVSEEIAYAERAKFDSTNKTLEGQQSLRVQSCVLDNEEGHHRQDNATDRKRDQDSLLCIYSSSPSNKAIERDSHEARIYTFYEERTFHMEGVEQLDQVELCQQAKVLNRNGDEDSLLWTSSSSPCKEANDREDHEAKLHTGDGQTPIHMQRVNHLGQVELCQQAKVLNRNGDEDSLLWTSSSSPCKEANDREDHEAKLRTGDGQTPIHMQRVNHLGQEEHCQQDKVIARNADKDSFDYISSSCSCKEANKGDTHGGKICTDYELTPILIEGVDHLYLNKEIYTEDQEETLEEHCKNDTEKKSDNHIDIDNRNYLLAKKRAIDDEVAKHDGPCNQLPFCSGDDEVEKSRGKMLTDEISDRSPSTLFQFLVECDNGIKLFVDLENPSPSDWMKPQNYDFSLSQDLHEHKHSEHSQLKSVKCPDIWEVDVKLEDRKTGSDKLAGFLPWTSDFERSSNFLKSQNFSSTSAMASTKKMDVSREVRRTSSVLIPPHGANRGLSPFMTKKLSRFSSSFLSPQNANNISSSSSAIGNSHKSFSTQVNQVNCLPECTQPIMTVTSKAIEDFGIQPGVPEKELLLGKSFPDSKTGYSIDGSATPRASVESVSVITPIEDRCQDVEMLDQELHYDTIETPKNEADKEGFQNTEKEVESVSHMHCPQKSQTEMQHKSLLKDLQDEENGIIS</sequence>
<dbReference type="AlphaFoldDB" id="A0AA38BTL1"/>
<organism evidence="2 3">
    <name type="scientific">Taxus chinensis</name>
    <name type="common">Chinese yew</name>
    <name type="synonym">Taxus wallichiana var. chinensis</name>
    <dbReference type="NCBI Taxonomy" id="29808"/>
    <lineage>
        <taxon>Eukaryota</taxon>
        <taxon>Viridiplantae</taxon>
        <taxon>Streptophyta</taxon>
        <taxon>Embryophyta</taxon>
        <taxon>Tracheophyta</taxon>
        <taxon>Spermatophyta</taxon>
        <taxon>Pinopsida</taxon>
        <taxon>Pinidae</taxon>
        <taxon>Conifers II</taxon>
        <taxon>Cupressales</taxon>
        <taxon>Taxaceae</taxon>
        <taxon>Taxus</taxon>
    </lineage>
</organism>
<keyword evidence="3" id="KW-1185">Reference proteome</keyword>
<reference evidence="2 3" key="1">
    <citation type="journal article" date="2021" name="Nat. Plants">
        <title>The Taxus genome provides insights into paclitaxel biosynthesis.</title>
        <authorList>
            <person name="Xiong X."/>
            <person name="Gou J."/>
            <person name="Liao Q."/>
            <person name="Li Y."/>
            <person name="Zhou Q."/>
            <person name="Bi G."/>
            <person name="Li C."/>
            <person name="Du R."/>
            <person name="Wang X."/>
            <person name="Sun T."/>
            <person name="Guo L."/>
            <person name="Liang H."/>
            <person name="Lu P."/>
            <person name="Wu Y."/>
            <person name="Zhang Z."/>
            <person name="Ro D.K."/>
            <person name="Shang Y."/>
            <person name="Huang S."/>
            <person name="Yan J."/>
        </authorList>
    </citation>
    <scope>NUCLEOTIDE SEQUENCE [LARGE SCALE GENOMIC DNA]</scope>
    <source>
        <strain evidence="2">Ta-2019</strain>
    </source>
</reference>
<evidence type="ECO:0000256" key="1">
    <source>
        <dbReference type="SAM" id="MobiDB-lite"/>
    </source>
</evidence>
<dbReference type="PANTHER" id="PTHR36376:SF1">
    <property type="entry name" value="OS09G0514700 PROTEIN"/>
    <property type="match status" value="1"/>
</dbReference>
<feature type="compositionally biased region" description="Polar residues" evidence="1">
    <location>
        <begin position="55"/>
        <end position="68"/>
    </location>
</feature>
<accession>A0AA38BTL1</accession>
<proteinExistence type="predicted"/>
<comment type="caution">
    <text evidence="2">The sequence shown here is derived from an EMBL/GenBank/DDBJ whole genome shotgun (WGS) entry which is preliminary data.</text>
</comment>
<name>A0AA38BTL1_TAXCH</name>
<feature type="compositionally biased region" description="Basic and acidic residues" evidence="1">
    <location>
        <begin position="895"/>
        <end position="904"/>
    </location>
</feature>
<dbReference type="PANTHER" id="PTHR36376">
    <property type="entry name" value="OS09G0514700 PROTEIN"/>
    <property type="match status" value="1"/>
</dbReference>
<feature type="region of interest" description="Disordered" evidence="1">
    <location>
        <begin position="859"/>
        <end position="913"/>
    </location>
</feature>
<dbReference type="Proteomes" id="UP000824469">
    <property type="component" value="Unassembled WGS sequence"/>
</dbReference>
<evidence type="ECO:0000313" key="2">
    <source>
        <dbReference type="EMBL" id="KAH9289610.1"/>
    </source>
</evidence>
<gene>
    <name evidence="2" type="ORF">KI387_033727</name>
</gene>
<feature type="compositionally biased region" description="Polar residues" evidence="1">
    <location>
        <begin position="77"/>
        <end position="95"/>
    </location>
</feature>